<evidence type="ECO:0000313" key="1">
    <source>
        <dbReference type="EMBL" id="SMQ50589.1"/>
    </source>
</evidence>
<reference evidence="1 2" key="1">
    <citation type="submission" date="2016-06" db="EMBL/GenBank/DDBJ databases">
        <authorList>
            <person name="Kjaerup R.B."/>
            <person name="Dalgaard T.S."/>
            <person name="Juul-Madsen H.R."/>
        </authorList>
    </citation>
    <scope>NUCLEOTIDE SEQUENCE [LARGE SCALE GENOMIC DNA]</scope>
</reference>
<name>A0A1X7RT74_ZYMT9</name>
<dbReference type="AlphaFoldDB" id="A0A1X7RT74"/>
<protein>
    <submittedName>
        <fullName evidence="1">Uncharacterized protein</fullName>
    </submittedName>
</protein>
<proteinExistence type="predicted"/>
<sequence>MSNTTQNNHPTPNPTQPTIFTTKAIECSKQSSSCLHAANALLRSTISAVQNGTISPIDLAHAEAHSRRLTLAGNVLHALARVLLEDDSVALKSRLLHVDVSGSSTWTIEQAEEFIKTMKAPLFQRSIDHLLHVCPVEVDVCALWLIADCTGIAEHVPEEGTSIRDGSGEEIPEVLGDGVGLLDQGPGVRIDGEEEEVAGQITFDLVLRGARPGSNGP</sequence>
<dbReference type="EMBL" id="LT853696">
    <property type="protein sequence ID" value="SMQ50589.1"/>
    <property type="molecule type" value="Genomic_DNA"/>
</dbReference>
<evidence type="ECO:0000313" key="2">
    <source>
        <dbReference type="Proteomes" id="UP000215127"/>
    </source>
</evidence>
<organism evidence="1 2">
    <name type="scientific">Zymoseptoria tritici (strain ST99CH_3D7)</name>
    <dbReference type="NCBI Taxonomy" id="1276538"/>
    <lineage>
        <taxon>Eukaryota</taxon>
        <taxon>Fungi</taxon>
        <taxon>Dikarya</taxon>
        <taxon>Ascomycota</taxon>
        <taxon>Pezizomycotina</taxon>
        <taxon>Dothideomycetes</taxon>
        <taxon>Dothideomycetidae</taxon>
        <taxon>Mycosphaerellales</taxon>
        <taxon>Mycosphaerellaceae</taxon>
        <taxon>Zymoseptoria</taxon>
    </lineage>
</organism>
<keyword evidence="2" id="KW-1185">Reference proteome</keyword>
<dbReference type="Proteomes" id="UP000215127">
    <property type="component" value="Chromosome 5"/>
</dbReference>
<gene>
    <name evidence="1" type="ORF">ZT3D7_G5742</name>
</gene>
<accession>A0A1X7RT74</accession>